<dbReference type="Pfam" id="PF14580">
    <property type="entry name" value="LRR_9"/>
    <property type="match status" value="3"/>
</dbReference>
<feature type="region of interest" description="Disordered" evidence="3">
    <location>
        <begin position="326"/>
        <end position="364"/>
    </location>
</feature>
<keyword evidence="1" id="KW-0433">Leucine-rich repeat</keyword>
<accession>A0A6P4YSZ8</accession>
<proteinExistence type="predicted"/>
<evidence type="ECO:0000256" key="3">
    <source>
        <dbReference type="SAM" id="MobiDB-lite"/>
    </source>
</evidence>
<dbReference type="GeneID" id="109472272"/>
<evidence type="ECO:0000256" key="1">
    <source>
        <dbReference type="ARBA" id="ARBA00022614"/>
    </source>
</evidence>
<dbReference type="InterPro" id="IPR032675">
    <property type="entry name" value="LRR_dom_sf"/>
</dbReference>
<dbReference type="PANTHER" id="PTHR46652:SF3">
    <property type="entry name" value="LEUCINE-RICH REPEAT-CONTAINING PROTEIN 9"/>
    <property type="match status" value="1"/>
</dbReference>
<dbReference type="InterPro" id="IPR003591">
    <property type="entry name" value="Leu-rich_rpt_typical-subtyp"/>
</dbReference>
<dbReference type="OrthoDB" id="1517790at2759"/>
<feature type="region of interest" description="Disordered" evidence="3">
    <location>
        <begin position="674"/>
        <end position="709"/>
    </location>
</feature>
<feature type="compositionally biased region" description="Acidic residues" evidence="3">
    <location>
        <begin position="344"/>
        <end position="357"/>
    </location>
</feature>
<feature type="region of interest" description="Disordered" evidence="3">
    <location>
        <begin position="611"/>
        <end position="630"/>
    </location>
</feature>
<keyword evidence="2" id="KW-0677">Repeat</keyword>
<keyword evidence="4" id="KW-1185">Reference proteome</keyword>
<dbReference type="InterPro" id="IPR001611">
    <property type="entry name" value="Leu-rich_rpt"/>
</dbReference>
<name>A0A6P4YSZ8_BRABE</name>
<dbReference type="SMART" id="SM00365">
    <property type="entry name" value="LRR_SD22"/>
    <property type="match status" value="18"/>
</dbReference>
<dbReference type="PANTHER" id="PTHR46652">
    <property type="entry name" value="LEUCINE-RICH REPEAT AND IQ DOMAIN-CONTAINING PROTEIN 1-RELATED"/>
    <property type="match status" value="1"/>
</dbReference>
<dbReference type="SMART" id="SM00369">
    <property type="entry name" value="LRR_TYP"/>
    <property type="match status" value="12"/>
</dbReference>
<dbReference type="Pfam" id="PF13855">
    <property type="entry name" value="LRR_8"/>
    <property type="match status" value="1"/>
</dbReference>
<dbReference type="RefSeq" id="XP_019627493.1">
    <property type="nucleotide sequence ID" value="XM_019771934.1"/>
</dbReference>
<evidence type="ECO:0000313" key="4">
    <source>
        <dbReference type="Proteomes" id="UP000515135"/>
    </source>
</evidence>
<feature type="compositionally biased region" description="Low complexity" evidence="3">
    <location>
        <begin position="678"/>
        <end position="707"/>
    </location>
</feature>
<feature type="region of interest" description="Disordered" evidence="3">
    <location>
        <begin position="1"/>
        <end position="24"/>
    </location>
</feature>
<evidence type="ECO:0000256" key="2">
    <source>
        <dbReference type="ARBA" id="ARBA00022737"/>
    </source>
</evidence>
<feature type="compositionally biased region" description="Basic and acidic residues" evidence="3">
    <location>
        <begin position="611"/>
        <end position="626"/>
    </location>
</feature>
<organism evidence="4 5">
    <name type="scientific">Branchiostoma belcheri</name>
    <name type="common">Amphioxus</name>
    <dbReference type="NCBI Taxonomy" id="7741"/>
    <lineage>
        <taxon>Eukaryota</taxon>
        <taxon>Metazoa</taxon>
        <taxon>Chordata</taxon>
        <taxon>Cephalochordata</taxon>
        <taxon>Leptocardii</taxon>
        <taxon>Amphioxiformes</taxon>
        <taxon>Branchiostomatidae</taxon>
        <taxon>Branchiostoma</taxon>
    </lineage>
</organism>
<dbReference type="Proteomes" id="UP000515135">
    <property type="component" value="Unplaced"/>
</dbReference>
<sequence length="1534" mass="173327">MDLSRFRTPGQAAATKSDGKKDVLAAPTQEEIDDVLKEICISNGLNFQKLDNQVTSTTQLEMFFSGMPRMLGLDKFVNLTCLRINGQNIRKIEGLQHLAQLKELWVSECKLKETSGMEANPSLQKLFLYSNEITKIENLGNLKRLEVLWLSDNKIPMIEGLQGLSRLRELNLANNLIEKIGHSLDCAVNLESLNLSGNRIASFKDLTNLIRLQFLQSLGLKDPQYLPNPVCLLCNYSTHILYHLPNITRLDAFDVSSKALKDLAETTVVKKKMYYNMRVKTIQRNMMDMLNRLQQQKHSLLQFPHERMRALQFCIKSVERDLEEIALGAPSPKEEVEKEKVKDEGEDGQESGTESDQEGEKEKRVDMLKAKMGAVRQRLLTWEKRLKEVEEYYEDSCSRIKSVSEQTVRRLVTELETGGNVRFEDGRSTDVWFNSCHDLILSRFCAGDYKGQGILGIKIHRITRVHNRILRTRFEEKLTAAISDKSDNASYTNKTNAFKKYLEYLFYVWDPELPGAGTDPHRVLEEGFMDAHTYQQLGRDGAIPLSNSLSLAEQHRIDFHQKVAKGRAAADSCPFRHGQLIVCKVYMGKSSPAKDSKSICKENYPEADSVFRPRKLEDPQSPKKDVVSSILNSGGPHTECDCSGRQCEWFVFDHELVMPEYVIDFEYITRQKPRSPFSVSSEGTVSSSSTENKAQSQPQQPFFPQDPQVDDDVLQMKPEITPRPRLLELTEDLILKMTKASSLPAVTMLNLHAKGLRRLKNLSSMPSLKRLVVSFNELNKLEDVAHLTNLEYLDASFNKLTSLEGVKGLSRLKTLDISWNELSNTKDDLSILRKHTPNLTSLDLRQNPWQKPDDLRLRTIGRLKSLTKLNGVTVTEAEATAALRLAAGSRISQVSLLAHSRTDQLRPRSLSLAPYAQILTQVSRNKPDRAGEQDSFWYNKVTTLNLDGQHISKLSNLEKLENLRWASFNDNDITRIEGLDSCQQLEELSLEGNCLTRLEGLSKLVRLRRLSLGSNRIVSLDGAGLDKLTQLHYLSVENNRVNSLHGLQKATALIELYVGNNNICNIREIFHLKALPNFVILDLFGNPVAQQAENYRLFIVYHLKSLKALDGVAIESSEGGIAKDTFGGRLTQDFVAEHTGHANFHELRELDLPHQAIRHVDMGKVDVFQNLRSVNLEHNNLTSFSGLIYLTNLRVLCLNHNHIESVVARPKGSQHMKPTRVTVTAAGISGIPRPGVEQYAPENFTPLMENLEVLHLGYNNISNMAALQLSRLTGLKALFLQGNEITKVEGLEGLQDLRELVLDRNKIKALAEGSFINQWNLQELHMEENRLRDLSHLSYLENLQRLYLGMNRIQEIPELEKLEGLPNLIELSVVSNPVSRRLMHRPMLVYRMPHLTIIDGIPVSPEERTKAEIYFMEQQPAMVSTGEGSLPGISPYRGQVQTGHGMIRVTNVQLNSAPDRHWSTTISYGTGGQADHDVQDSLRGPPQRRNSDRGSGGGSRVDGHQGSYQNAHLPGSRSQYPSHQVPYIPHNPRK</sequence>
<gene>
    <name evidence="5" type="primary">LOC109472272</name>
</gene>
<feature type="compositionally biased region" description="Basic and acidic residues" evidence="3">
    <location>
        <begin position="332"/>
        <end position="343"/>
    </location>
</feature>
<reference evidence="5" key="1">
    <citation type="submission" date="2025-08" db="UniProtKB">
        <authorList>
            <consortium name="RefSeq"/>
        </authorList>
    </citation>
    <scope>IDENTIFICATION</scope>
    <source>
        <tissue evidence="5">Gonad</tissue>
    </source>
</reference>
<dbReference type="SUPFAM" id="SSF52075">
    <property type="entry name" value="Outer arm dynein light chain 1"/>
    <property type="match status" value="1"/>
</dbReference>
<dbReference type="PROSITE" id="PS51450">
    <property type="entry name" value="LRR"/>
    <property type="match status" value="14"/>
</dbReference>
<dbReference type="SUPFAM" id="SSF52058">
    <property type="entry name" value="L domain-like"/>
    <property type="match status" value="2"/>
</dbReference>
<dbReference type="Gene3D" id="3.90.228.10">
    <property type="match status" value="1"/>
</dbReference>
<dbReference type="SMART" id="SM00364">
    <property type="entry name" value="LRR_BAC"/>
    <property type="match status" value="8"/>
</dbReference>
<dbReference type="InterPro" id="IPR050836">
    <property type="entry name" value="SDS22/Internalin_LRR"/>
</dbReference>
<feature type="region of interest" description="Disordered" evidence="3">
    <location>
        <begin position="1461"/>
        <end position="1534"/>
    </location>
</feature>
<dbReference type="Gene3D" id="3.80.10.10">
    <property type="entry name" value="Ribonuclease Inhibitor"/>
    <property type="match status" value="7"/>
</dbReference>
<protein>
    <submittedName>
        <fullName evidence="5">LOW QUALITY PROTEIN: leucine-rich repeat-containing protein 9-like</fullName>
    </submittedName>
</protein>
<evidence type="ECO:0000313" key="5">
    <source>
        <dbReference type="RefSeq" id="XP_019627493.1"/>
    </source>
</evidence>
<dbReference type="KEGG" id="bbel:109472272"/>